<comment type="caution">
    <text evidence="1">The sequence shown here is derived from an EMBL/GenBank/DDBJ whole genome shotgun (WGS) entry which is preliminary data.</text>
</comment>
<reference evidence="1" key="1">
    <citation type="journal article" date="2023" name="Science">
        <title>Genome structures resolve the early diversification of teleost fishes.</title>
        <authorList>
            <person name="Parey E."/>
            <person name="Louis A."/>
            <person name="Montfort J."/>
            <person name="Bouchez O."/>
            <person name="Roques C."/>
            <person name="Iampietro C."/>
            <person name="Lluch J."/>
            <person name="Castinel A."/>
            <person name="Donnadieu C."/>
            <person name="Desvignes T."/>
            <person name="Floi Bucao C."/>
            <person name="Jouanno E."/>
            <person name="Wen M."/>
            <person name="Mejri S."/>
            <person name="Dirks R."/>
            <person name="Jansen H."/>
            <person name="Henkel C."/>
            <person name="Chen W.J."/>
            <person name="Zahm M."/>
            <person name="Cabau C."/>
            <person name="Klopp C."/>
            <person name="Thompson A.W."/>
            <person name="Robinson-Rechavi M."/>
            <person name="Braasch I."/>
            <person name="Lecointre G."/>
            <person name="Bobe J."/>
            <person name="Postlethwait J.H."/>
            <person name="Berthelot C."/>
            <person name="Roest Crollius H."/>
            <person name="Guiguen Y."/>
        </authorList>
    </citation>
    <scope>NUCLEOTIDE SEQUENCE</scope>
    <source>
        <strain evidence="1">NC1722</strain>
    </source>
</reference>
<keyword evidence="2" id="KW-1185">Reference proteome</keyword>
<evidence type="ECO:0000313" key="1">
    <source>
        <dbReference type="EMBL" id="KAJ8362294.1"/>
    </source>
</evidence>
<sequence>MFSRCVANPNISLPLPGTAVWMGILFWHKSHKALTNIAPKDGFELWTASDPDPGMDLCLDVYPPPEAEPGED</sequence>
<organism evidence="1 2">
    <name type="scientific">Aldrovandia affinis</name>
    <dbReference type="NCBI Taxonomy" id="143900"/>
    <lineage>
        <taxon>Eukaryota</taxon>
        <taxon>Metazoa</taxon>
        <taxon>Chordata</taxon>
        <taxon>Craniata</taxon>
        <taxon>Vertebrata</taxon>
        <taxon>Euteleostomi</taxon>
        <taxon>Actinopterygii</taxon>
        <taxon>Neopterygii</taxon>
        <taxon>Teleostei</taxon>
        <taxon>Notacanthiformes</taxon>
        <taxon>Halosauridae</taxon>
        <taxon>Aldrovandia</taxon>
    </lineage>
</organism>
<accession>A0AAD7R457</accession>
<dbReference type="Proteomes" id="UP001221898">
    <property type="component" value="Unassembled WGS sequence"/>
</dbReference>
<dbReference type="EMBL" id="JAINUG010000704">
    <property type="protein sequence ID" value="KAJ8362294.1"/>
    <property type="molecule type" value="Genomic_DNA"/>
</dbReference>
<dbReference type="AlphaFoldDB" id="A0AAD7R457"/>
<protein>
    <submittedName>
        <fullName evidence="1">Uncharacterized protein</fullName>
    </submittedName>
</protein>
<name>A0AAD7R457_9TELE</name>
<evidence type="ECO:0000313" key="2">
    <source>
        <dbReference type="Proteomes" id="UP001221898"/>
    </source>
</evidence>
<gene>
    <name evidence="1" type="ORF">AAFF_G00384610</name>
</gene>
<proteinExistence type="predicted"/>